<protein>
    <submittedName>
        <fullName evidence="2">GPO family capsid scaffolding protein</fullName>
    </submittedName>
</protein>
<dbReference type="Proteomes" id="UP000675653">
    <property type="component" value="Unassembled WGS sequence"/>
</dbReference>
<comment type="caution">
    <text evidence="2">The sequence shown here is derived from an EMBL/GenBank/DDBJ whole genome shotgun (WGS) entry which is preliminary data.</text>
</comment>
<name>A0ABS5GV25_9GAMM</name>
<dbReference type="EMBL" id="JAGRZL010000061">
    <property type="protein sequence ID" value="MBR7630996.1"/>
    <property type="molecule type" value="Genomic_DNA"/>
</dbReference>
<dbReference type="Pfam" id="PF05929">
    <property type="entry name" value="Phage_GPO"/>
    <property type="match status" value="1"/>
</dbReference>
<dbReference type="RefSeq" id="WP_212514536.1">
    <property type="nucleotide sequence ID" value="NZ_CAWQDX010000087.1"/>
</dbReference>
<proteinExistence type="predicted"/>
<evidence type="ECO:0000313" key="3">
    <source>
        <dbReference type="Proteomes" id="UP000675653"/>
    </source>
</evidence>
<dbReference type="InterPro" id="IPR009228">
    <property type="entry name" value="Capsid_scaffold_GpO"/>
</dbReference>
<keyword evidence="3" id="KW-1185">Reference proteome</keyword>
<feature type="region of interest" description="Disordered" evidence="1">
    <location>
        <begin position="180"/>
        <end position="203"/>
    </location>
</feature>
<evidence type="ECO:0000256" key="1">
    <source>
        <dbReference type="SAM" id="MobiDB-lite"/>
    </source>
</evidence>
<organism evidence="2 3">
    <name type="scientific">Aeromonas popoffii</name>
    <dbReference type="NCBI Taxonomy" id="70856"/>
    <lineage>
        <taxon>Bacteria</taxon>
        <taxon>Pseudomonadati</taxon>
        <taxon>Pseudomonadota</taxon>
        <taxon>Gammaproteobacteria</taxon>
        <taxon>Aeromonadales</taxon>
        <taxon>Aeromonadaceae</taxon>
        <taxon>Aeromonas</taxon>
    </lineage>
</organism>
<gene>
    <name evidence="2" type="ORF">KAT72_18720</name>
</gene>
<accession>A0ABS5GV25</accession>
<reference evidence="2 3" key="1">
    <citation type="submission" date="2021-04" db="EMBL/GenBank/DDBJ databases">
        <title>Draft Genome of Aeromonas popoffii ID682, isolated from a natural water source in Idaho.</title>
        <authorList>
            <person name="Testerman T."/>
            <person name="Graf J."/>
        </authorList>
    </citation>
    <scope>NUCLEOTIDE SEQUENCE [LARGE SCALE GENOMIC DNA]</scope>
    <source>
        <strain evidence="2 3">ID682</strain>
    </source>
</reference>
<sequence>MPTPIDSSLRTGWVVIATEGQSVDGREISAKWITDMADTYDPTFYCAQLWPDHEKWGENLGYVQALKADKVDGKHTLFAILCPTRDLIYQNQRGQYKFCSIEPLDNFTGQGKTYLFAVGVTDIPASTGTTMLKFSAKHPSPAVGQSQALDLSGFSFPEDEQGAPDRVSLLHKVFNFLGGHGAPTEVQPSDAPTRPQPEDSTDMNEEQMNKLAGMFTALGTQIDTFGAKVDAIGKTKEDPAVEPAVAPVATPAAAPSITAEQFSALEQTIKGYGDQVAALSAKIETFSVETPNQRPDGLGGSDTHPTVC</sequence>
<evidence type="ECO:0000313" key="2">
    <source>
        <dbReference type="EMBL" id="MBR7630996.1"/>
    </source>
</evidence>